<dbReference type="Pfam" id="PF00753">
    <property type="entry name" value="Lactamase_B"/>
    <property type="match status" value="1"/>
</dbReference>
<reference evidence="2 3" key="3">
    <citation type="journal article" date="2010" name="Sequencing">
        <title>Complete Genome Sequence of Rothia mucilaginosa DY-18: A Clinical Isolate with Dense Meshwork-Like Structures from a Persistent Apical Periodontitis Lesion.</title>
        <authorList>
            <person name="Yamane K."/>
            <person name="Nambu T."/>
            <person name="Yamanaka T."/>
            <person name="Mashimo C."/>
            <person name="Sugimori C."/>
            <person name="Leung K.-P."/>
            <person name="Fukushima H."/>
        </authorList>
    </citation>
    <scope>NUCLEOTIDE SEQUENCE [LARGE SCALE GENOMIC DNA]</scope>
    <source>
        <strain evidence="2 3">DY-18</strain>
    </source>
</reference>
<dbReference type="eggNOG" id="COG0491">
    <property type="taxonomic scope" value="Bacteria"/>
</dbReference>
<protein>
    <submittedName>
        <fullName evidence="2">Zn-dependent hydrolase including glyoxylase</fullName>
    </submittedName>
</protein>
<dbReference type="Gene3D" id="3.60.15.10">
    <property type="entry name" value="Ribonuclease Z/Hydroxyacylglutathione hydrolase-like"/>
    <property type="match status" value="1"/>
</dbReference>
<dbReference type="AlphaFoldDB" id="D2NRC4"/>
<dbReference type="SMART" id="SM00849">
    <property type="entry name" value="Lactamase_B"/>
    <property type="match status" value="1"/>
</dbReference>
<evidence type="ECO:0000313" key="3">
    <source>
        <dbReference type="Proteomes" id="UP000001883"/>
    </source>
</evidence>
<organism evidence="2 3">
    <name type="scientific">Rothia mucilaginosa (strain DY-18)</name>
    <name type="common">Stomatococcus mucilaginosus</name>
    <dbReference type="NCBI Taxonomy" id="680646"/>
    <lineage>
        <taxon>Bacteria</taxon>
        <taxon>Bacillati</taxon>
        <taxon>Actinomycetota</taxon>
        <taxon>Actinomycetes</taxon>
        <taxon>Micrococcales</taxon>
        <taxon>Micrococcaceae</taxon>
        <taxon>Rothia</taxon>
    </lineage>
</organism>
<sequence>MFSRSPISPASTKNYSRVVSMARTIELADGVYRIATDNYRLNTGLVLGLERALVVDTGAGPRQATEIYDEVRRLTRLPITVVNTHGHYERFFGNDVFAAMGAEEFWAHPRAARAIRKYGEAQRPYVETLEPEMAHHQGAATNIIVPNRLVANSGDGITFTPIDLGERSATLMYMGPGHTDGDILVGIEDVLFMGGLIEEGTDPYFEDSFPDRWIDTLGAVLEFDRYRVFVPGNGEPVDRTFVERERNTMVTAIESIRSSTLDREDEATTAAMYKLPYAPGATRFLLDRLAQLENAPVAAYLDSEHPDTSGFTGPITLGQASY</sequence>
<dbReference type="PANTHER" id="PTHR42951:SF4">
    <property type="entry name" value="ACYL-COENZYME A THIOESTERASE MBLAC2"/>
    <property type="match status" value="1"/>
</dbReference>
<evidence type="ECO:0000259" key="1">
    <source>
        <dbReference type="SMART" id="SM00849"/>
    </source>
</evidence>
<dbReference type="EMBL" id="AP011540">
    <property type="protein sequence ID" value="BAI64200.1"/>
    <property type="molecule type" value="Genomic_DNA"/>
</dbReference>
<dbReference type="CDD" id="cd16282">
    <property type="entry name" value="metallo-hydrolase-like_MBL-fold"/>
    <property type="match status" value="1"/>
</dbReference>
<dbReference type="InterPro" id="IPR001279">
    <property type="entry name" value="Metallo-B-lactamas"/>
</dbReference>
<keyword evidence="2" id="KW-0378">Hydrolase</keyword>
<accession>D2NRC4</accession>
<dbReference type="HOGENOM" id="CLU_056342_5_2_11"/>
<reference evidence="2 3" key="2">
    <citation type="journal article" date="2010" name="J Osaka Dent Univ">
        <title>Isolation and identification of Rothia mucilaginosa from persistent apical periodontitis lesions.</title>
        <authorList>
            <person name="Yamane K."/>
            <person name="Yoshida M."/>
            <person name="Fujihira T."/>
            <person name="Baba T."/>
            <person name="Tsuji N."/>
            <person name="Hayashi H."/>
            <person name="Sugimori C."/>
            <person name="Yamanaka T."/>
            <person name="Mashimo C."/>
            <person name="Nambu T."/>
            <person name="Kawai H."/>
            <person name="Fukushima H."/>
        </authorList>
    </citation>
    <scope>NUCLEOTIDE SEQUENCE [LARGE SCALE GENOMIC DNA]</scope>
    <source>
        <strain evidence="2 3">DY-18</strain>
    </source>
</reference>
<dbReference type="PANTHER" id="PTHR42951">
    <property type="entry name" value="METALLO-BETA-LACTAMASE DOMAIN-CONTAINING"/>
    <property type="match status" value="1"/>
</dbReference>
<keyword evidence="3" id="KW-1185">Reference proteome</keyword>
<dbReference type="InterPro" id="IPR036866">
    <property type="entry name" value="RibonucZ/Hydroxyglut_hydro"/>
</dbReference>
<dbReference type="SUPFAM" id="SSF56281">
    <property type="entry name" value="Metallo-hydrolase/oxidoreductase"/>
    <property type="match status" value="1"/>
</dbReference>
<dbReference type="KEGG" id="rmu:RMDY18_03680"/>
<name>D2NRC4_ROTMD</name>
<dbReference type="Proteomes" id="UP000001883">
    <property type="component" value="Chromosome"/>
</dbReference>
<gene>
    <name evidence="2" type="ordered locus">RMDY18_03680</name>
</gene>
<evidence type="ECO:0000313" key="2">
    <source>
        <dbReference type="EMBL" id="BAI64200.1"/>
    </source>
</evidence>
<dbReference type="InterPro" id="IPR050855">
    <property type="entry name" value="NDM-1-like"/>
</dbReference>
<dbReference type="STRING" id="680646.RMDY18_03680"/>
<dbReference type="GO" id="GO:0016787">
    <property type="term" value="F:hydrolase activity"/>
    <property type="evidence" value="ECO:0007669"/>
    <property type="project" value="UniProtKB-KW"/>
</dbReference>
<proteinExistence type="predicted"/>
<reference evidence="3" key="1">
    <citation type="submission" date="2009-07" db="EMBL/GenBank/DDBJ databases">
        <title>Complete genome sequence of Rothia mucilaginosa DJ.</title>
        <authorList>
            <person name="Yamane K."/>
            <person name="Nambu T."/>
            <person name="Mashimo C."/>
            <person name="Sugimori C."/>
            <person name="Yamanaka T."/>
            <person name="Leung K."/>
            <person name="Fukushima H."/>
        </authorList>
    </citation>
    <scope>NUCLEOTIDE SEQUENCE [LARGE SCALE GENOMIC DNA]</scope>
    <source>
        <strain evidence="3">DY-18</strain>
    </source>
</reference>
<feature type="domain" description="Metallo-beta-lactamase" evidence="1">
    <location>
        <begin position="40"/>
        <end position="233"/>
    </location>
</feature>